<gene>
    <name evidence="3" type="ORF">GCU68_06935</name>
</gene>
<organism evidence="3 4">
    <name type="scientific">Natronorubrum aibiense</name>
    <dbReference type="NCBI Taxonomy" id="348826"/>
    <lineage>
        <taxon>Archaea</taxon>
        <taxon>Methanobacteriati</taxon>
        <taxon>Methanobacteriota</taxon>
        <taxon>Stenosarchaea group</taxon>
        <taxon>Halobacteria</taxon>
        <taxon>Halobacteriales</taxon>
        <taxon>Natrialbaceae</taxon>
        <taxon>Natronorubrum</taxon>
    </lineage>
</organism>
<dbReference type="InterPro" id="IPR028098">
    <property type="entry name" value="Glyco_trans_4-like_N"/>
</dbReference>
<reference evidence="3 4" key="1">
    <citation type="journal article" date="2007" name="Int. J. Syst. Evol. Microbiol.">
        <title>Natronorubrum sulfidifaciens sp. nov., an extremely haloalkaliphilic archaeon isolated from Aiding salt lake in Xin-Jiang, China.</title>
        <authorList>
            <person name="Cui H.L."/>
            <person name="Tohty D."/>
            <person name="Liu H.C."/>
            <person name="Liu S.J."/>
            <person name="Oren A."/>
            <person name="Zhou P.J."/>
        </authorList>
    </citation>
    <scope>NUCLEOTIDE SEQUENCE [LARGE SCALE GENOMIC DNA]</scope>
    <source>
        <strain evidence="3 4">7-3</strain>
    </source>
</reference>
<keyword evidence="3" id="KW-0808">Transferase</keyword>
<evidence type="ECO:0000259" key="2">
    <source>
        <dbReference type="Pfam" id="PF13439"/>
    </source>
</evidence>
<dbReference type="PANTHER" id="PTHR12526">
    <property type="entry name" value="GLYCOSYLTRANSFERASE"/>
    <property type="match status" value="1"/>
</dbReference>
<feature type="domain" description="Glycosyl transferase family 1" evidence="1">
    <location>
        <begin position="215"/>
        <end position="374"/>
    </location>
</feature>
<dbReference type="Gene3D" id="3.40.50.2000">
    <property type="entry name" value="Glycogen Phosphorylase B"/>
    <property type="match status" value="2"/>
</dbReference>
<name>A0A5P9P2D4_9EURY</name>
<feature type="domain" description="Glycosyltransferase subfamily 4-like N-terminal" evidence="2">
    <location>
        <begin position="35"/>
        <end position="208"/>
    </location>
</feature>
<dbReference type="GO" id="GO:0016757">
    <property type="term" value="F:glycosyltransferase activity"/>
    <property type="evidence" value="ECO:0007669"/>
    <property type="project" value="InterPro"/>
</dbReference>
<dbReference type="EMBL" id="CP045488">
    <property type="protein sequence ID" value="QFU82284.1"/>
    <property type="molecule type" value="Genomic_DNA"/>
</dbReference>
<proteinExistence type="predicted"/>
<dbReference type="OrthoDB" id="132546at2157"/>
<evidence type="ECO:0000313" key="3">
    <source>
        <dbReference type="EMBL" id="QFU82284.1"/>
    </source>
</evidence>
<dbReference type="InterPro" id="IPR001296">
    <property type="entry name" value="Glyco_trans_1"/>
</dbReference>
<keyword evidence="4" id="KW-1185">Reference proteome</keyword>
<dbReference type="KEGG" id="nas:GCU68_06935"/>
<dbReference type="Proteomes" id="UP000326170">
    <property type="component" value="Chromosome"/>
</dbReference>
<dbReference type="RefSeq" id="WP_152940158.1">
    <property type="nucleotide sequence ID" value="NZ_CP045488.1"/>
</dbReference>
<protein>
    <submittedName>
        <fullName evidence="3">Glycosyltransferase</fullName>
    </submittedName>
</protein>
<dbReference type="GeneID" id="42300769"/>
<accession>A0A5P9P2D4</accession>
<dbReference type="SUPFAM" id="SSF53756">
    <property type="entry name" value="UDP-Glycosyltransferase/glycogen phosphorylase"/>
    <property type="match status" value="1"/>
</dbReference>
<sequence>MTNRIQQSIDDRDSMKDKNVLVIAHRYSHFTKEQVDELAERVNEIHVYVRYNRLTDLNKIIETETLKQYGTHDKVVDSTPENVTVHTTPLTYLPIDTWYRYLGKHHYAAVRRQVAKNPVDFDLVHSHFAWTAGYAGAKLGEEYDIPSVLTIHEDVDRLNEELAWDNSDLEWTLRNSDAIIRVNERDCERLSSFNDTVYSIPNGYDRDRFPLLEAEEARGELDLPHNASIIFSLGTLIPRKRPKALIRAVSQLETDNDLICAIAGRGEQREEVEQLAQEVGEDVDIRILGYISDEELAAWMNACDIFALASSSEGNPTVMFEALGCGKPYVGTNVGGVDEIITSDEYGLHCPPNSEEALIDILQTGLQTDWDRDAILEYSEQFTWEQISDRVFQVYKSLWDQSTEPTLVPQ</sequence>
<evidence type="ECO:0000313" key="4">
    <source>
        <dbReference type="Proteomes" id="UP000326170"/>
    </source>
</evidence>
<dbReference type="AlphaFoldDB" id="A0A5P9P2D4"/>
<dbReference type="Pfam" id="PF00534">
    <property type="entry name" value="Glycos_transf_1"/>
    <property type="match status" value="1"/>
</dbReference>
<dbReference type="Pfam" id="PF13439">
    <property type="entry name" value="Glyco_transf_4"/>
    <property type="match status" value="1"/>
</dbReference>
<evidence type="ECO:0000259" key="1">
    <source>
        <dbReference type="Pfam" id="PF00534"/>
    </source>
</evidence>